<dbReference type="PIRSF" id="PIRSF001438">
    <property type="entry name" value="4pyrrol_synth_OHMeBilane_synth"/>
    <property type="match status" value="1"/>
</dbReference>
<dbReference type="UniPathway" id="UPA00251">
    <property type="reaction ID" value="UER00319"/>
</dbReference>
<comment type="similarity">
    <text evidence="3 8">Belongs to the HMBS family.</text>
</comment>
<comment type="function">
    <text evidence="1 8">Tetrapolymerization of the monopyrrole PBG into the hydroxymethylbilane pre-uroporphyrinogen in several discrete steps.</text>
</comment>
<dbReference type="InterPro" id="IPR022419">
    <property type="entry name" value="Porphobilin_deaminase_cofac_BS"/>
</dbReference>
<dbReference type="PANTHER" id="PTHR11557:SF0">
    <property type="entry name" value="PORPHOBILINOGEN DEAMINASE"/>
    <property type="match status" value="1"/>
</dbReference>
<evidence type="ECO:0000256" key="6">
    <source>
        <dbReference type="ARBA" id="ARBA00023244"/>
    </source>
</evidence>
<evidence type="ECO:0000259" key="10">
    <source>
        <dbReference type="Pfam" id="PF03900"/>
    </source>
</evidence>
<dbReference type="Pfam" id="PF03900">
    <property type="entry name" value="Porphobil_deamC"/>
    <property type="match status" value="1"/>
</dbReference>
<dbReference type="GO" id="GO:0005737">
    <property type="term" value="C:cytoplasm"/>
    <property type="evidence" value="ECO:0007669"/>
    <property type="project" value="UniProtKB-UniRule"/>
</dbReference>
<comment type="pathway">
    <text evidence="2">Porphyrin-containing compound metabolism; protoporphyrin-IX biosynthesis; coproporphyrinogen-III from 5-aminolevulinate: step 2/4.</text>
</comment>
<name>A0A6N6VL92_9HYPH</name>
<evidence type="ECO:0000256" key="3">
    <source>
        <dbReference type="ARBA" id="ARBA00005638"/>
    </source>
</evidence>
<dbReference type="InterPro" id="IPR000860">
    <property type="entry name" value="HemC"/>
</dbReference>
<dbReference type="NCBIfam" id="TIGR00212">
    <property type="entry name" value="hemC"/>
    <property type="match status" value="1"/>
</dbReference>
<keyword evidence="12" id="KW-1185">Reference proteome</keyword>
<accession>A0A6N6VL92</accession>
<dbReference type="PRINTS" id="PR00151">
    <property type="entry name" value="PORPHBDMNASE"/>
</dbReference>
<sequence length="308" mass="32528">MQRRLRIGTRGSKLALIQANDVARRIGIALGLPAEEAAEIVVIKTTGDRVQDRNLSELGGKGLFTKEIEDALLDGGIDLAVHSMKDMPTVLPDGLIIDCTLERVDPRDAFLSSKATSIATLPQGAIVGTSSLRRGAQVKARRPDVTVVPFRGNVDTRLQKLADGVADATLLAMAGLTRMGLLDKVTAPLSTEEILPAVAQGAVGVERRVNDAEVAELLQKLHHVETGLRIAAERATLAVLDGSCRTPIAALALIDGKKLAMRAMILSPDGSEVIETSREGLALDAVALGADAGEELKGRAGSHFFDEV</sequence>
<evidence type="ECO:0000259" key="9">
    <source>
        <dbReference type="Pfam" id="PF01379"/>
    </source>
</evidence>
<dbReference type="FunFam" id="3.40.190.10:FF:000004">
    <property type="entry name" value="Porphobilinogen deaminase"/>
    <property type="match status" value="1"/>
</dbReference>
<evidence type="ECO:0000256" key="5">
    <source>
        <dbReference type="ARBA" id="ARBA00022679"/>
    </source>
</evidence>
<comment type="caution">
    <text evidence="11">The sequence shown here is derived from an EMBL/GenBank/DDBJ whole genome shotgun (WGS) entry which is preliminary data.</text>
</comment>
<feature type="modified residue" description="S-(dipyrrolylmethanemethyl)cysteine" evidence="8">
    <location>
        <position position="244"/>
    </location>
</feature>
<comment type="miscellaneous">
    <text evidence="8">The porphobilinogen subunits are added to the dipyrromethane group.</text>
</comment>
<dbReference type="InterPro" id="IPR036803">
    <property type="entry name" value="Porphobilinogen_deaminase_C_sf"/>
</dbReference>
<dbReference type="GO" id="GO:0006782">
    <property type="term" value="P:protoporphyrinogen IX biosynthetic process"/>
    <property type="evidence" value="ECO:0007669"/>
    <property type="project" value="UniProtKB-UniRule"/>
</dbReference>
<dbReference type="EMBL" id="WESC01000002">
    <property type="protein sequence ID" value="KAB7742290.1"/>
    <property type="molecule type" value="Genomic_DNA"/>
</dbReference>
<dbReference type="InterPro" id="IPR022417">
    <property type="entry name" value="Porphobilin_deaminase_N"/>
</dbReference>
<proteinExistence type="inferred from homology"/>
<dbReference type="SUPFAM" id="SSF54782">
    <property type="entry name" value="Porphobilinogen deaminase (hydroxymethylbilane synthase), C-terminal domain"/>
    <property type="match status" value="1"/>
</dbReference>
<evidence type="ECO:0000256" key="1">
    <source>
        <dbReference type="ARBA" id="ARBA00002869"/>
    </source>
</evidence>
<feature type="domain" description="Porphobilinogen deaminase C-terminal" evidence="10">
    <location>
        <begin position="228"/>
        <end position="297"/>
    </location>
</feature>
<comment type="subunit">
    <text evidence="4 8">Monomer.</text>
</comment>
<dbReference type="HAMAP" id="MF_00260">
    <property type="entry name" value="Porphobil_deam"/>
    <property type="match status" value="1"/>
</dbReference>
<evidence type="ECO:0000256" key="8">
    <source>
        <dbReference type="HAMAP-Rule" id="MF_00260"/>
    </source>
</evidence>
<dbReference type="GO" id="GO:0004418">
    <property type="term" value="F:hydroxymethylbilane synthase activity"/>
    <property type="evidence" value="ECO:0007669"/>
    <property type="project" value="UniProtKB-UniRule"/>
</dbReference>
<evidence type="ECO:0000256" key="7">
    <source>
        <dbReference type="ARBA" id="ARBA00048169"/>
    </source>
</evidence>
<dbReference type="FunFam" id="3.40.190.10:FF:000005">
    <property type="entry name" value="Porphobilinogen deaminase"/>
    <property type="match status" value="1"/>
</dbReference>
<dbReference type="Pfam" id="PF01379">
    <property type="entry name" value="Porphobil_deam"/>
    <property type="match status" value="1"/>
</dbReference>
<organism evidence="11 12">
    <name type="scientific">Parvibaculum sedimenti</name>
    <dbReference type="NCBI Taxonomy" id="2608632"/>
    <lineage>
        <taxon>Bacteria</taxon>
        <taxon>Pseudomonadati</taxon>
        <taxon>Pseudomonadota</taxon>
        <taxon>Alphaproteobacteria</taxon>
        <taxon>Hyphomicrobiales</taxon>
        <taxon>Parvibaculaceae</taxon>
        <taxon>Parvibaculum</taxon>
    </lineage>
</organism>
<feature type="domain" description="Porphobilinogen deaminase N-terminal" evidence="9">
    <location>
        <begin position="5"/>
        <end position="215"/>
    </location>
</feature>
<dbReference type="EC" id="2.5.1.61" evidence="8"/>
<dbReference type="AlphaFoldDB" id="A0A6N6VL92"/>
<dbReference type="Gene3D" id="3.30.160.40">
    <property type="entry name" value="Porphobilinogen deaminase, C-terminal domain"/>
    <property type="match status" value="1"/>
</dbReference>
<dbReference type="Gene3D" id="3.40.190.10">
    <property type="entry name" value="Periplasmic binding protein-like II"/>
    <property type="match status" value="2"/>
</dbReference>
<keyword evidence="5 8" id="KW-0808">Transferase</keyword>
<dbReference type="PANTHER" id="PTHR11557">
    <property type="entry name" value="PORPHOBILINOGEN DEAMINASE"/>
    <property type="match status" value="1"/>
</dbReference>
<comment type="cofactor">
    <cofactor evidence="8">
        <name>dipyrromethane</name>
        <dbReference type="ChEBI" id="CHEBI:60342"/>
    </cofactor>
    <text evidence="8">Binds 1 dipyrromethane group covalently.</text>
</comment>
<keyword evidence="6 8" id="KW-0627">Porphyrin biosynthesis</keyword>
<evidence type="ECO:0000313" key="12">
    <source>
        <dbReference type="Proteomes" id="UP000468901"/>
    </source>
</evidence>
<dbReference type="SUPFAM" id="SSF53850">
    <property type="entry name" value="Periplasmic binding protein-like II"/>
    <property type="match status" value="1"/>
</dbReference>
<protein>
    <recommendedName>
        <fullName evidence="8">Porphobilinogen deaminase</fullName>
        <shortName evidence="8">PBG</shortName>
        <ecNumber evidence="8">2.5.1.61</ecNumber>
    </recommendedName>
    <alternativeName>
        <fullName evidence="8">Hydroxymethylbilane synthase</fullName>
        <shortName evidence="8">HMBS</shortName>
    </alternativeName>
    <alternativeName>
        <fullName evidence="8">Pre-uroporphyrinogen synthase</fullName>
    </alternativeName>
</protein>
<comment type="catalytic activity">
    <reaction evidence="7 8">
        <text>4 porphobilinogen + H2O = hydroxymethylbilane + 4 NH4(+)</text>
        <dbReference type="Rhea" id="RHEA:13185"/>
        <dbReference type="ChEBI" id="CHEBI:15377"/>
        <dbReference type="ChEBI" id="CHEBI:28938"/>
        <dbReference type="ChEBI" id="CHEBI:57845"/>
        <dbReference type="ChEBI" id="CHEBI:58126"/>
        <dbReference type="EC" id="2.5.1.61"/>
    </reaction>
</comment>
<evidence type="ECO:0000313" key="11">
    <source>
        <dbReference type="EMBL" id="KAB7742290.1"/>
    </source>
</evidence>
<dbReference type="Proteomes" id="UP000468901">
    <property type="component" value="Unassembled WGS sequence"/>
</dbReference>
<evidence type="ECO:0000256" key="4">
    <source>
        <dbReference type="ARBA" id="ARBA00011245"/>
    </source>
</evidence>
<evidence type="ECO:0000256" key="2">
    <source>
        <dbReference type="ARBA" id="ARBA00004735"/>
    </source>
</evidence>
<dbReference type="PROSITE" id="PS00533">
    <property type="entry name" value="PORPHOBILINOGEN_DEAM"/>
    <property type="match status" value="1"/>
</dbReference>
<gene>
    <name evidence="8 11" type="primary">hemC</name>
    <name evidence="11" type="ORF">F2P47_03240</name>
</gene>
<dbReference type="RefSeq" id="WP_152214712.1">
    <property type="nucleotide sequence ID" value="NZ_JBAQYD010000340.1"/>
</dbReference>
<reference evidence="11 12" key="1">
    <citation type="submission" date="2019-09" db="EMBL/GenBank/DDBJ databases">
        <title>Parvibaculum sedimenti sp. nov., isolated from sediment.</title>
        <authorList>
            <person name="Wang Y."/>
        </authorList>
    </citation>
    <scope>NUCLEOTIDE SEQUENCE [LARGE SCALE GENOMIC DNA]</scope>
    <source>
        <strain evidence="11 12">HXT-9</strain>
    </source>
</reference>
<dbReference type="InterPro" id="IPR022418">
    <property type="entry name" value="Porphobilinogen_deaminase_C"/>
</dbReference>